<organism evidence="2 3">
    <name type="scientific">Tetradesmus obliquus</name>
    <name type="common">Green alga</name>
    <name type="synonym">Acutodesmus obliquus</name>
    <dbReference type="NCBI Taxonomy" id="3088"/>
    <lineage>
        <taxon>Eukaryota</taxon>
        <taxon>Viridiplantae</taxon>
        <taxon>Chlorophyta</taxon>
        <taxon>core chlorophytes</taxon>
        <taxon>Chlorophyceae</taxon>
        <taxon>CS clade</taxon>
        <taxon>Sphaeropleales</taxon>
        <taxon>Scenedesmaceae</taxon>
        <taxon>Tetradesmus</taxon>
    </lineage>
</organism>
<gene>
    <name evidence="2" type="ORF">BQ4739_LOCUS8766</name>
</gene>
<name>A0A383VSB9_TETOB</name>
<dbReference type="InterPro" id="IPR014848">
    <property type="entry name" value="Rgp1"/>
</dbReference>
<accession>A0A383VSB9</accession>
<sequence length="503" mass="52952">MELSLALEKPCYFPGEVLKCLIKVRRTGDAAAAAAAAAAVAGDGSAEMLQLLFECSGSERVDPSWVGQLYKPEVTAIKDHKRLVRSIFSTGQMPLLQQGDSQALAGPREFVVRCRLPTKLPPSYRGNAVRFVYQAVVQARLLPGGTNTSTQQPQQQVISTCQAQSSFVVWPVAERGSGLERRSSLQLQQQQPGQPSSAAAAAAGAAGTAAAAAAAAAAAGAADVSLQDVDMIDYKLGMQVSKLRWEEVLLHADGTRTLMSHTPSCQLYPGLRSRSSAASQLLAGQLCHLDSLLLDDQQAAAVAAAAAGGSGGAGGDGEGEGDDGGLLRHLTPAQRASGAVRTFNLRAGDFPLLRLVLQPPADGLQPGGTLGLLLDFRSAHAAPPGSSQQPVCLQVVALLESEEVVLSPHTHGRSSDSAAMRKLYSEQQEVTAHLLSSQFVFSIPLTAPPSFKTPMVSHRWVLRFELTLGKPKPHRPGELLTEQLLWSLPLVVFPPPLQGSAGI</sequence>
<dbReference type="PANTHER" id="PTHR12507">
    <property type="entry name" value="REDUCED GROWTH PHENOTYPE 1 RGP1, YEAST -RELATED"/>
    <property type="match status" value="1"/>
</dbReference>
<evidence type="ECO:0000313" key="2">
    <source>
        <dbReference type="EMBL" id="SZX68415.1"/>
    </source>
</evidence>
<feature type="region of interest" description="Disordered" evidence="1">
    <location>
        <begin position="180"/>
        <end position="199"/>
    </location>
</feature>
<dbReference type="STRING" id="3088.A0A383VSB9"/>
<evidence type="ECO:0000313" key="3">
    <source>
        <dbReference type="Proteomes" id="UP000256970"/>
    </source>
</evidence>
<dbReference type="AlphaFoldDB" id="A0A383VSB9"/>
<feature type="compositionally biased region" description="Low complexity" evidence="1">
    <location>
        <begin position="184"/>
        <end position="199"/>
    </location>
</feature>
<protein>
    <recommendedName>
        <fullName evidence="4">Arrestin-like N-terminal domain-containing protein</fullName>
    </recommendedName>
</protein>
<evidence type="ECO:0008006" key="4">
    <source>
        <dbReference type="Google" id="ProtNLM"/>
    </source>
</evidence>
<reference evidence="2 3" key="1">
    <citation type="submission" date="2016-10" db="EMBL/GenBank/DDBJ databases">
        <authorList>
            <person name="Cai Z."/>
        </authorList>
    </citation>
    <scope>NUCLEOTIDE SEQUENCE [LARGE SCALE GENOMIC DNA]</scope>
</reference>
<keyword evidence="3" id="KW-1185">Reference proteome</keyword>
<dbReference type="Proteomes" id="UP000256970">
    <property type="component" value="Unassembled WGS sequence"/>
</dbReference>
<proteinExistence type="predicted"/>
<dbReference type="EMBL" id="FNXT01000857">
    <property type="protein sequence ID" value="SZX68415.1"/>
    <property type="molecule type" value="Genomic_DNA"/>
</dbReference>
<evidence type="ECO:0000256" key="1">
    <source>
        <dbReference type="SAM" id="MobiDB-lite"/>
    </source>
</evidence>
<dbReference type="Pfam" id="PF08737">
    <property type="entry name" value="Rgp1"/>
    <property type="match status" value="1"/>
</dbReference>